<dbReference type="AlphaFoldDB" id="A0A409YCQ9"/>
<keyword evidence="3" id="KW-1185">Reference proteome</keyword>
<dbReference type="EMBL" id="NHYE01000985">
    <property type="protein sequence ID" value="PPR00797.1"/>
    <property type="molecule type" value="Genomic_DNA"/>
</dbReference>
<feature type="region of interest" description="Disordered" evidence="1">
    <location>
        <begin position="109"/>
        <end position="131"/>
    </location>
</feature>
<accession>A0A409YCQ9</accession>
<comment type="caution">
    <text evidence="2">The sequence shown here is derived from an EMBL/GenBank/DDBJ whole genome shotgun (WGS) entry which is preliminary data.</text>
</comment>
<evidence type="ECO:0000256" key="1">
    <source>
        <dbReference type="SAM" id="MobiDB-lite"/>
    </source>
</evidence>
<organism evidence="2 3">
    <name type="scientific">Gymnopilus dilepis</name>
    <dbReference type="NCBI Taxonomy" id="231916"/>
    <lineage>
        <taxon>Eukaryota</taxon>
        <taxon>Fungi</taxon>
        <taxon>Dikarya</taxon>
        <taxon>Basidiomycota</taxon>
        <taxon>Agaricomycotina</taxon>
        <taxon>Agaricomycetes</taxon>
        <taxon>Agaricomycetidae</taxon>
        <taxon>Agaricales</taxon>
        <taxon>Agaricineae</taxon>
        <taxon>Hymenogastraceae</taxon>
        <taxon>Gymnopilus</taxon>
    </lineage>
</organism>
<reference evidence="2 3" key="1">
    <citation type="journal article" date="2018" name="Evol. Lett.">
        <title>Horizontal gene cluster transfer increased hallucinogenic mushroom diversity.</title>
        <authorList>
            <person name="Reynolds H.T."/>
            <person name="Vijayakumar V."/>
            <person name="Gluck-Thaler E."/>
            <person name="Korotkin H.B."/>
            <person name="Matheny P.B."/>
            <person name="Slot J.C."/>
        </authorList>
    </citation>
    <scope>NUCLEOTIDE SEQUENCE [LARGE SCALE GENOMIC DNA]</scope>
    <source>
        <strain evidence="2 3">SRW20</strain>
    </source>
</reference>
<name>A0A409YCQ9_9AGAR</name>
<protein>
    <submittedName>
        <fullName evidence="2">Uncharacterized protein</fullName>
    </submittedName>
</protein>
<sequence>MFPSVTITAWGSGLAAPRLKLNDMKVVRVYRRSPKDTTGVVRRPQEDYDTANLLLKGVQISRNLVSGVILGICDEPSSMAILITSFRADVCRPKFRVVLWRISAAEARRTSDRPATPPTTTFIGTPSPKASVKAATSASGQREFMWSSREATILGEGYQLIEKWLTSTQGHLIRRCHAITPGRLRHLEEAFHRILRPVDLSCGIGQESRPWGDLSSFRVEYTPYAHILAGGVGEGSWGACVVISLAACWLWRKADSKHFLYSLDPYLTAAPERPRFLRFSPSLISDRYASTGPNGGGSDNIHDVDALTGLSISAYRKITAHRLGGLAIGIWLPVSLGEILSPQLLSLFWLVHVGRSHATGEIFRLYEASLGVIRTSLLARVSSGALVLVGLSLRLLAAVKQGGRKG</sequence>
<gene>
    <name evidence="2" type="ORF">CVT26_012469</name>
</gene>
<dbReference type="Proteomes" id="UP000284706">
    <property type="component" value="Unassembled WGS sequence"/>
</dbReference>
<proteinExistence type="predicted"/>
<dbReference type="InParanoid" id="A0A409YCQ9"/>
<evidence type="ECO:0000313" key="2">
    <source>
        <dbReference type="EMBL" id="PPR00797.1"/>
    </source>
</evidence>
<evidence type="ECO:0000313" key="3">
    <source>
        <dbReference type="Proteomes" id="UP000284706"/>
    </source>
</evidence>